<gene>
    <name evidence="2" type="ORF">SOCE836_081570</name>
</gene>
<reference evidence="2 3" key="1">
    <citation type="submission" date="2015-09" db="EMBL/GenBank/DDBJ databases">
        <title>Sorangium comparison.</title>
        <authorList>
            <person name="Zaburannyi N."/>
            <person name="Bunk B."/>
            <person name="Overmann J."/>
            <person name="Mueller R."/>
        </authorList>
    </citation>
    <scope>NUCLEOTIDE SEQUENCE [LARGE SCALE GENOMIC DNA]</scope>
    <source>
        <strain evidence="2 3">So ce836</strain>
    </source>
</reference>
<protein>
    <recommendedName>
        <fullName evidence="4">IPT/TIG domain-containing protein</fullName>
    </recommendedName>
</protein>
<dbReference type="PANTHER" id="PTHR37397">
    <property type="entry name" value="SI:CH211-183D21.1"/>
    <property type="match status" value="1"/>
</dbReference>
<dbReference type="Proteomes" id="UP000295497">
    <property type="component" value="Chromosome"/>
</dbReference>
<evidence type="ECO:0008006" key="4">
    <source>
        <dbReference type="Google" id="ProtNLM"/>
    </source>
</evidence>
<proteinExistence type="predicted"/>
<dbReference type="AlphaFoldDB" id="A0A4P2QZJ1"/>
<evidence type="ECO:0000256" key="1">
    <source>
        <dbReference type="SAM" id="MobiDB-lite"/>
    </source>
</evidence>
<feature type="region of interest" description="Disordered" evidence="1">
    <location>
        <begin position="64"/>
        <end position="211"/>
    </location>
</feature>
<dbReference type="EMBL" id="CP012672">
    <property type="protein sequence ID" value="AUX35955.1"/>
    <property type="molecule type" value="Genomic_DNA"/>
</dbReference>
<dbReference type="PANTHER" id="PTHR37397:SF1">
    <property type="entry name" value="LTD DOMAIN-CONTAINING PROTEIN"/>
    <property type="match status" value="1"/>
</dbReference>
<accession>A0A4P2QZJ1</accession>
<feature type="region of interest" description="Disordered" evidence="1">
    <location>
        <begin position="1"/>
        <end position="22"/>
    </location>
</feature>
<sequence>MAARSSLPRGSAGGVDGLRAQPNLQPGVFMTWRSNRYGSALALSISLVATSGCELITMPDRSLIGDGGSGEQGGAGGLGGAGGSGGNDGGGGGDGGSGGNDGGGGGDGGSGGNDGGGGGDGGSGGGDGGSGGGNGGSGGGNGGSGGGDGGSGGGNGGSGGGNGGSGGGDGGSGGGDGGAGNGNGGSGGVGGIGGDGGEGGVGGGAGGSGGSGGGDTCTVDADCAEPASECAIARCVDGGCVTEPVAAGTPAEKQMAGDCSERVCDDGGAVVEVDDDDDVPNDRSECTIDACRDGSPVHEPKAVGTACTLGDGGLCNAAGTCVECLVHTDCPSQVCLDYVCQTPTCEDGRLNGDEGGIDCGGSACPPCGPPAQVTSVDYPVIAVGGALVLTGTGFTGATEVTVSYATQPFRVDSDTRITIPALSGATPIGPGDIVVSRPGARRTSFRVTVLRLQINELDADTPDVDALEFVEISTGWRSTSLAGYTLVFFNGSADDASYRAIELNATTDRFGLLLVGNSGVMPAPALVFPNDTLQNGADAVALYQGLPADFPSGTPATSARLLDALVYDTNDADDEELLDALISSDPEAPERVQVNEGATAAPATQSIQRCADGARDGRRFVTAAPTPGRDNACP</sequence>
<feature type="compositionally biased region" description="Gly residues" evidence="1">
    <location>
        <begin position="65"/>
        <end position="211"/>
    </location>
</feature>
<evidence type="ECO:0000313" key="2">
    <source>
        <dbReference type="EMBL" id="AUX35955.1"/>
    </source>
</evidence>
<name>A0A4P2QZJ1_SORCE</name>
<evidence type="ECO:0000313" key="3">
    <source>
        <dbReference type="Proteomes" id="UP000295497"/>
    </source>
</evidence>
<organism evidence="2 3">
    <name type="scientific">Sorangium cellulosum</name>
    <name type="common">Polyangium cellulosum</name>
    <dbReference type="NCBI Taxonomy" id="56"/>
    <lineage>
        <taxon>Bacteria</taxon>
        <taxon>Pseudomonadati</taxon>
        <taxon>Myxococcota</taxon>
        <taxon>Polyangia</taxon>
        <taxon>Polyangiales</taxon>
        <taxon>Polyangiaceae</taxon>
        <taxon>Sorangium</taxon>
    </lineage>
</organism>